<proteinExistence type="predicted"/>
<dbReference type="GeneID" id="5885228"/>
<accession>B0EPL3</accession>
<dbReference type="VEuPathDB" id="AmoebaDB:EDI_107880"/>
<name>B0EPL3_ENTDS</name>
<dbReference type="KEGG" id="edi:EDI_107880"/>
<reference evidence="2" key="1">
    <citation type="submission" date="2007-12" db="EMBL/GenBank/DDBJ databases">
        <title>Annotation of Entamoeba dispar SAW760.</title>
        <authorList>
            <person name="Lorenzi H."/>
            <person name="Inman J."/>
            <person name="Schobel S."/>
            <person name="Amedeo P."/>
            <person name="Caler E."/>
        </authorList>
    </citation>
    <scope>NUCLEOTIDE SEQUENCE [LARGE SCALE GENOMIC DNA]</scope>
    <source>
        <strain evidence="2">ATCC PRA-260 / SAW760</strain>
    </source>
</reference>
<dbReference type="OrthoDB" id="10439499at2759"/>
<sequence length="141" mass="16244">MSNIKVRFFLNGKSISVKPLNSQDNLKTAREKLKQKISGSQQFLTKEGDLIDIDDEEYFTIKETINESRIINIKETGDKKEAKIKLNDETISTIQVDKKTKISDIRKSIQNIPESAHFYTVDNDVIEKEDEESFCVEESIK</sequence>
<keyword evidence="2" id="KW-1185">Reference proteome</keyword>
<evidence type="ECO:0008006" key="3">
    <source>
        <dbReference type="Google" id="ProtNLM"/>
    </source>
</evidence>
<organism evidence="2">
    <name type="scientific">Entamoeba dispar (strain ATCC PRA-260 / SAW760)</name>
    <dbReference type="NCBI Taxonomy" id="370354"/>
    <lineage>
        <taxon>Eukaryota</taxon>
        <taxon>Amoebozoa</taxon>
        <taxon>Evosea</taxon>
        <taxon>Archamoebae</taxon>
        <taxon>Mastigamoebida</taxon>
        <taxon>Entamoebidae</taxon>
        <taxon>Entamoeba</taxon>
    </lineage>
</organism>
<dbReference type="EMBL" id="DS550291">
    <property type="protein sequence ID" value="EDR23529.1"/>
    <property type="molecule type" value="Genomic_DNA"/>
</dbReference>
<gene>
    <name evidence="1" type="ORF">EDI_107880</name>
</gene>
<dbReference type="Proteomes" id="UP000008076">
    <property type="component" value="Unassembled WGS sequence"/>
</dbReference>
<protein>
    <recommendedName>
        <fullName evidence="3">Ubiquitin-like domain-containing protein</fullName>
    </recommendedName>
</protein>
<dbReference type="RefSeq" id="XP_001740070.1">
    <property type="nucleotide sequence ID" value="XM_001740018.1"/>
</dbReference>
<dbReference type="AlphaFoldDB" id="B0EPL3"/>
<evidence type="ECO:0000313" key="2">
    <source>
        <dbReference type="Proteomes" id="UP000008076"/>
    </source>
</evidence>
<evidence type="ECO:0000313" key="1">
    <source>
        <dbReference type="EMBL" id="EDR23529.1"/>
    </source>
</evidence>